<dbReference type="Proteomes" id="UP000635853">
    <property type="component" value="Unassembled WGS sequence"/>
</dbReference>
<feature type="domain" description="Tyr recombinase" evidence="2">
    <location>
        <begin position="1"/>
        <end position="47"/>
    </location>
</feature>
<dbReference type="InterPro" id="IPR011010">
    <property type="entry name" value="DNA_brk_join_enz"/>
</dbReference>
<dbReference type="Pfam" id="PF00589">
    <property type="entry name" value="Phage_integrase"/>
    <property type="match status" value="1"/>
</dbReference>
<dbReference type="InterPro" id="IPR013762">
    <property type="entry name" value="Integrase-like_cat_sf"/>
</dbReference>
<sequence length="112" mass="12493">MRASEICGLTWERTDPKTRVAHLPMTKNGHSRDVPLTRAAVDLLQKLPRMDPVFGMTAGRLDANWRKLRAASAVEDLHVHDRGGSVRLNSFEPFPNWISRSVMPRPGLPVAG</sequence>
<dbReference type="InterPro" id="IPR002104">
    <property type="entry name" value="Integrase_catalytic"/>
</dbReference>
<reference evidence="4" key="1">
    <citation type="submission" date="2021-01" db="EMBL/GenBank/DDBJ databases">
        <title>Draft genomes of Rhodovulum sulfidophilum.</title>
        <authorList>
            <person name="Guzman M.S."/>
        </authorList>
    </citation>
    <scope>NUCLEOTIDE SEQUENCE [LARGE SCALE GENOMIC DNA]</scope>
    <source>
        <strain evidence="4">AB19</strain>
    </source>
</reference>
<accession>A0ABS1RDS4</accession>
<keyword evidence="1" id="KW-0233">DNA recombination</keyword>
<evidence type="ECO:0000313" key="3">
    <source>
        <dbReference type="EMBL" id="MBL3577792.1"/>
    </source>
</evidence>
<dbReference type="SUPFAM" id="SSF56349">
    <property type="entry name" value="DNA breaking-rejoining enzymes"/>
    <property type="match status" value="1"/>
</dbReference>
<keyword evidence="4" id="KW-1185">Reference proteome</keyword>
<gene>
    <name evidence="3" type="ORF">JMJ92_06410</name>
</gene>
<evidence type="ECO:0000256" key="1">
    <source>
        <dbReference type="ARBA" id="ARBA00023172"/>
    </source>
</evidence>
<dbReference type="Gene3D" id="1.10.443.10">
    <property type="entry name" value="Intergrase catalytic core"/>
    <property type="match status" value="1"/>
</dbReference>
<evidence type="ECO:0000259" key="2">
    <source>
        <dbReference type="Pfam" id="PF00589"/>
    </source>
</evidence>
<name>A0ABS1RDS4_9RHOB</name>
<dbReference type="EMBL" id="JAESIL010000019">
    <property type="protein sequence ID" value="MBL3577792.1"/>
    <property type="molecule type" value="Genomic_DNA"/>
</dbReference>
<protein>
    <submittedName>
        <fullName evidence="3">Tyrosine-type recombinase/integrase</fullName>
    </submittedName>
</protein>
<organism evidence="3 4">
    <name type="scientific">Rhodovulum visakhapatnamense</name>
    <dbReference type="NCBI Taxonomy" id="364297"/>
    <lineage>
        <taxon>Bacteria</taxon>
        <taxon>Pseudomonadati</taxon>
        <taxon>Pseudomonadota</taxon>
        <taxon>Alphaproteobacteria</taxon>
        <taxon>Rhodobacterales</taxon>
        <taxon>Paracoccaceae</taxon>
        <taxon>Rhodovulum</taxon>
    </lineage>
</organism>
<evidence type="ECO:0000313" key="4">
    <source>
        <dbReference type="Proteomes" id="UP000635853"/>
    </source>
</evidence>
<comment type="caution">
    <text evidence="3">The sequence shown here is derived from an EMBL/GenBank/DDBJ whole genome shotgun (WGS) entry which is preliminary data.</text>
</comment>
<proteinExistence type="predicted"/>